<dbReference type="Proteomes" id="UP000325315">
    <property type="component" value="Unassembled WGS sequence"/>
</dbReference>
<reference evidence="2" key="1">
    <citation type="journal article" date="2019" name="Plant Biotechnol. J.">
        <title>Genome sequencing of the Australian wild diploid species Gossypium australe highlights disease resistance and delayed gland morphogenesis.</title>
        <authorList>
            <person name="Cai Y."/>
            <person name="Cai X."/>
            <person name="Wang Q."/>
            <person name="Wang P."/>
            <person name="Zhang Y."/>
            <person name="Cai C."/>
            <person name="Xu Y."/>
            <person name="Wang K."/>
            <person name="Zhou Z."/>
            <person name="Wang C."/>
            <person name="Geng S."/>
            <person name="Li B."/>
            <person name="Dong Q."/>
            <person name="Hou Y."/>
            <person name="Wang H."/>
            <person name="Ai P."/>
            <person name="Liu Z."/>
            <person name="Yi F."/>
            <person name="Sun M."/>
            <person name="An G."/>
            <person name="Cheng J."/>
            <person name="Zhang Y."/>
            <person name="Shi Q."/>
            <person name="Xie Y."/>
            <person name="Shi X."/>
            <person name="Chang Y."/>
            <person name="Huang F."/>
            <person name="Chen Y."/>
            <person name="Hong S."/>
            <person name="Mi L."/>
            <person name="Sun Q."/>
            <person name="Zhang L."/>
            <person name="Zhou B."/>
            <person name="Peng R."/>
            <person name="Zhang X."/>
            <person name="Liu F."/>
        </authorList>
    </citation>
    <scope>NUCLEOTIDE SEQUENCE [LARGE SCALE GENOMIC DNA]</scope>
    <source>
        <strain evidence="2">cv. PA1801</strain>
    </source>
</reference>
<evidence type="ECO:0000313" key="2">
    <source>
        <dbReference type="Proteomes" id="UP000325315"/>
    </source>
</evidence>
<protein>
    <submittedName>
        <fullName evidence="1">Integrase</fullName>
    </submittedName>
</protein>
<keyword evidence="2" id="KW-1185">Reference proteome</keyword>
<accession>A0A5B6UKE7</accession>
<sequence length="65" mass="7666">MEIGTQHDGFCIKTTVDFEEERCHLVRTDYTLRKLSELCVSEIVRLHGVPLSTIFYRDPRFTSKF</sequence>
<evidence type="ECO:0000313" key="1">
    <source>
        <dbReference type="EMBL" id="KAA3456934.1"/>
    </source>
</evidence>
<dbReference type="EMBL" id="SMMG02000011">
    <property type="protein sequence ID" value="KAA3456934.1"/>
    <property type="molecule type" value="Genomic_DNA"/>
</dbReference>
<dbReference type="AlphaFoldDB" id="A0A5B6UKE7"/>
<name>A0A5B6UKE7_9ROSI</name>
<gene>
    <name evidence="1" type="ORF">EPI10_003672</name>
</gene>
<proteinExistence type="predicted"/>
<organism evidence="1 2">
    <name type="scientific">Gossypium australe</name>
    <dbReference type="NCBI Taxonomy" id="47621"/>
    <lineage>
        <taxon>Eukaryota</taxon>
        <taxon>Viridiplantae</taxon>
        <taxon>Streptophyta</taxon>
        <taxon>Embryophyta</taxon>
        <taxon>Tracheophyta</taxon>
        <taxon>Spermatophyta</taxon>
        <taxon>Magnoliopsida</taxon>
        <taxon>eudicotyledons</taxon>
        <taxon>Gunneridae</taxon>
        <taxon>Pentapetalae</taxon>
        <taxon>rosids</taxon>
        <taxon>malvids</taxon>
        <taxon>Malvales</taxon>
        <taxon>Malvaceae</taxon>
        <taxon>Malvoideae</taxon>
        <taxon>Gossypium</taxon>
    </lineage>
</organism>
<dbReference type="OrthoDB" id="1938712at2759"/>
<comment type="caution">
    <text evidence="1">The sequence shown here is derived from an EMBL/GenBank/DDBJ whole genome shotgun (WGS) entry which is preliminary data.</text>
</comment>